<proteinExistence type="predicted"/>
<reference evidence="1 2" key="1">
    <citation type="submission" date="2016-04" db="EMBL/GenBank/DDBJ databases">
        <title>Draft genome sequence of freshwater magnetotactic bacteria Magnetospirillum marisnigri SP-1 and Magnetospirillum moscoviense BB-1.</title>
        <authorList>
            <person name="Koziaeva V."/>
            <person name="Dziuba M.V."/>
            <person name="Ivanov T.M."/>
            <person name="Kuznetsov B."/>
            <person name="Grouzdev D.S."/>
        </authorList>
    </citation>
    <scope>NUCLEOTIDE SEQUENCE [LARGE SCALE GENOMIC DNA]</scope>
    <source>
        <strain evidence="1 2">SP-1</strain>
    </source>
</reference>
<dbReference type="STRING" id="1285242.A6A04_11250"/>
<sequence length="67" mass="6914">MEVIMLTCLSVLGKASAALTGGETERGQEILSSVVNCPKRNTCHSRKMCSVATMGIIRGAVNSSSAG</sequence>
<gene>
    <name evidence="1" type="ORF">A6A04_11250</name>
</gene>
<keyword evidence="2" id="KW-1185">Reference proteome</keyword>
<evidence type="ECO:0000313" key="2">
    <source>
        <dbReference type="Proteomes" id="UP000078428"/>
    </source>
</evidence>
<protein>
    <submittedName>
        <fullName evidence="1">Uncharacterized protein</fullName>
    </submittedName>
</protein>
<organism evidence="1 2">
    <name type="scientific">Paramagnetospirillum marisnigri</name>
    <dbReference type="NCBI Taxonomy" id="1285242"/>
    <lineage>
        <taxon>Bacteria</taxon>
        <taxon>Pseudomonadati</taxon>
        <taxon>Pseudomonadota</taxon>
        <taxon>Alphaproteobacteria</taxon>
        <taxon>Rhodospirillales</taxon>
        <taxon>Magnetospirillaceae</taxon>
        <taxon>Paramagnetospirillum</taxon>
    </lineage>
</organism>
<dbReference type="AlphaFoldDB" id="A0A178MWM4"/>
<name>A0A178MWM4_9PROT</name>
<dbReference type="Proteomes" id="UP000078428">
    <property type="component" value="Unassembled WGS sequence"/>
</dbReference>
<comment type="caution">
    <text evidence="1">The sequence shown here is derived from an EMBL/GenBank/DDBJ whole genome shotgun (WGS) entry which is preliminary data.</text>
</comment>
<accession>A0A178MWM4</accession>
<evidence type="ECO:0000313" key="1">
    <source>
        <dbReference type="EMBL" id="OAN55230.1"/>
    </source>
</evidence>
<dbReference type="EMBL" id="LWQT01000020">
    <property type="protein sequence ID" value="OAN55230.1"/>
    <property type="molecule type" value="Genomic_DNA"/>
</dbReference>